<keyword evidence="1" id="KW-1185">Reference proteome</keyword>
<sequence>MAPNEALYGRKCRSPIGWFEVGESQLIGPDLIQKAMDKVKLIIERLLAAQSGHKSYSDNRRRDLEFQIARRVGHVAYELDLPANLQEVHPVFHVFILRMRVGDPSRVVPVDDVQITEQLTYEEVPVTILDWQVRQLRTKDIPSVKVL</sequence>
<gene>
    <name evidence="2" type="primary">LOC142167257</name>
</gene>
<proteinExistence type="predicted"/>
<evidence type="ECO:0000313" key="1">
    <source>
        <dbReference type="Proteomes" id="UP000790787"/>
    </source>
</evidence>
<name>A0AC58SF13_TOBAC</name>
<dbReference type="Proteomes" id="UP000790787">
    <property type="component" value="Chromosome 12"/>
</dbReference>
<organism evidence="1 2">
    <name type="scientific">Nicotiana tabacum</name>
    <name type="common">Common tobacco</name>
    <dbReference type="NCBI Taxonomy" id="4097"/>
    <lineage>
        <taxon>Eukaryota</taxon>
        <taxon>Viridiplantae</taxon>
        <taxon>Streptophyta</taxon>
        <taxon>Embryophyta</taxon>
        <taxon>Tracheophyta</taxon>
        <taxon>Spermatophyta</taxon>
        <taxon>Magnoliopsida</taxon>
        <taxon>eudicotyledons</taxon>
        <taxon>Gunneridae</taxon>
        <taxon>Pentapetalae</taxon>
        <taxon>asterids</taxon>
        <taxon>lamiids</taxon>
        <taxon>Solanales</taxon>
        <taxon>Solanaceae</taxon>
        <taxon>Nicotianoideae</taxon>
        <taxon>Nicotianeae</taxon>
        <taxon>Nicotiana</taxon>
    </lineage>
</organism>
<accession>A0AC58SF13</accession>
<dbReference type="RefSeq" id="XP_075083519.1">
    <property type="nucleotide sequence ID" value="XM_075227418.1"/>
</dbReference>
<reference evidence="2" key="2">
    <citation type="submission" date="2025-08" db="UniProtKB">
        <authorList>
            <consortium name="RefSeq"/>
        </authorList>
    </citation>
    <scope>IDENTIFICATION</scope>
    <source>
        <tissue evidence="2">Leaf</tissue>
    </source>
</reference>
<protein>
    <submittedName>
        <fullName evidence="2">Uncharacterized protein LOC142167257</fullName>
    </submittedName>
</protein>
<reference evidence="1" key="1">
    <citation type="journal article" date="2014" name="Nat. Commun.">
        <title>The tobacco genome sequence and its comparison with those of tomato and potato.</title>
        <authorList>
            <person name="Sierro N."/>
            <person name="Battey J.N."/>
            <person name="Ouadi S."/>
            <person name="Bakaher N."/>
            <person name="Bovet L."/>
            <person name="Willig A."/>
            <person name="Goepfert S."/>
            <person name="Peitsch M.C."/>
            <person name="Ivanov N.V."/>
        </authorList>
    </citation>
    <scope>NUCLEOTIDE SEQUENCE [LARGE SCALE GENOMIC DNA]</scope>
</reference>
<evidence type="ECO:0000313" key="2">
    <source>
        <dbReference type="RefSeq" id="XP_075083519.1"/>
    </source>
</evidence>